<reference evidence="11" key="2">
    <citation type="submission" date="2020-05" db="UniProtKB">
        <authorList>
            <consortium name="EnsemblMetazoa"/>
        </authorList>
    </citation>
    <scope>IDENTIFICATION</scope>
    <source>
        <strain evidence="11">FAR1</strain>
    </source>
</reference>
<evidence type="ECO:0000259" key="8">
    <source>
        <dbReference type="Pfam" id="PF12371"/>
    </source>
</evidence>
<dbReference type="InterPro" id="IPR022113">
    <property type="entry name" value="TMEM131L_N"/>
</dbReference>
<feature type="compositionally biased region" description="Low complexity" evidence="7">
    <location>
        <begin position="1842"/>
        <end position="1857"/>
    </location>
</feature>
<feature type="compositionally biased region" description="Low complexity" evidence="7">
    <location>
        <begin position="1590"/>
        <end position="1603"/>
    </location>
</feature>
<keyword evidence="12" id="KW-1185">Reference proteome</keyword>
<feature type="compositionally biased region" description="Polar residues" evidence="7">
    <location>
        <begin position="1442"/>
        <end position="1454"/>
    </location>
</feature>
<feature type="region of interest" description="Disordered" evidence="7">
    <location>
        <begin position="2151"/>
        <end position="2172"/>
    </location>
</feature>
<dbReference type="InterPro" id="IPR056311">
    <property type="entry name" value="TMEM131_Ig_2"/>
</dbReference>
<dbReference type="EnsemblMetazoa" id="AFAF017796-RA">
    <property type="protein sequence ID" value="AFAF017796-PA"/>
    <property type="gene ID" value="AFAF017796"/>
</dbReference>
<dbReference type="InterPro" id="IPR039877">
    <property type="entry name" value="TMEM131-like"/>
</dbReference>
<evidence type="ECO:0000256" key="3">
    <source>
        <dbReference type="ARBA" id="ARBA00022692"/>
    </source>
</evidence>
<organism evidence="11 12">
    <name type="scientific">Anopheles farauti</name>
    <dbReference type="NCBI Taxonomy" id="69004"/>
    <lineage>
        <taxon>Eukaryota</taxon>
        <taxon>Metazoa</taxon>
        <taxon>Ecdysozoa</taxon>
        <taxon>Arthropoda</taxon>
        <taxon>Hexapoda</taxon>
        <taxon>Insecta</taxon>
        <taxon>Pterygota</taxon>
        <taxon>Neoptera</taxon>
        <taxon>Endopterygota</taxon>
        <taxon>Diptera</taxon>
        <taxon>Nematocera</taxon>
        <taxon>Culicoidea</taxon>
        <taxon>Culicidae</taxon>
        <taxon>Anophelinae</taxon>
        <taxon>Anopheles</taxon>
    </lineage>
</organism>
<feature type="region of interest" description="Disordered" evidence="7">
    <location>
        <begin position="1720"/>
        <end position="1892"/>
    </location>
</feature>
<feature type="region of interest" description="Disordered" evidence="7">
    <location>
        <begin position="1167"/>
        <end position="1209"/>
    </location>
</feature>
<feature type="compositionally biased region" description="Gly residues" evidence="7">
    <location>
        <begin position="1375"/>
        <end position="1389"/>
    </location>
</feature>
<dbReference type="PANTHER" id="PTHR22050:SF0">
    <property type="entry name" value="TRANSMEMBRANE PROTEIN 131 HOMOLOG"/>
    <property type="match status" value="1"/>
</dbReference>
<dbReference type="EMBL" id="AXCN02000768">
    <property type="status" value="NOT_ANNOTATED_CDS"/>
    <property type="molecule type" value="Genomic_DNA"/>
</dbReference>
<feature type="region of interest" description="Disordered" evidence="7">
    <location>
        <begin position="1375"/>
        <end position="1454"/>
    </location>
</feature>
<name>A0A182QVN2_9DIPT</name>
<sequence length="2242" mass="237745">MTMFTVGGARGNDGRGTGRGANRITIRYGGRWTAGMLGLVLLVLLQLESQVQFQTVAVTPDDTAWSGTSSSSAASAQSSSSTSPLMDGIVLDEDGVLLSPGQQTLSEEAATHLLFHPRHLNFAERSIGDPHNQPVVLFNRHKNRSVYLGTISGSTADYSSSYFKEKVIPPGGNTSFNVVFLPRKLGPSDGSLLVHTSFGMVRYPVRGEGTECPYRLRPLVGLQAPLNATLSPEITLYNPHDTPLQIVEVYSSGGNFQLELPSGAQEGPQTLWEIPPHSTRTVIRVRFHARTPGHHLAYVRIKISGGAANPALVDKMLVVPIEVEIAKETGLYARIPFLELGVTSSLLEVGSTPSAATALAAPVEDREFGLSVRSGRNVTRLSLDLSNSGSEPVRVKSWGVQADDIESVLFMHVVVVEERTLHVEFDWSKLTSDRRHISGRILLNLERILSSGEQSPGEEDELEEDGEQHDGSPTGMSRGGETAAPTCSSRAEMEEESGEDCARRYGKVVVPTIYSIPFAGEVLKGSIQYNEEALRFLLPTEEREREEQDREKEDALGGGGGSVGVGSRGRPLVIRNHFYVPLSITNISVPENCTRHFTIEGFRPVVLQPNDERTLLRIARKPRNGGGTLPLAITTSIRLATNISDYELPVLGYSGRLVRLLSPTVRDASLLTPTAFGGTMAQEDGGQEQSTSELDFGVLPIATIGEALVAFRNPNPVPIPIIHWKGAITSEAAVGAPTITVILRGCGPLRLDGLVFCHTVQPGEWIVYQISVQSGTIDSYQGRFTVKTDYEEIVTPLRFTTAVGELHLMRERLRFDDCFPGKLCTVSLLAASSFPNKIQIESIRSDVPGLSYEFLSPDKQRPLAPNQPVALYPDTVTSIGRLTLDPKAHCGGGIGGGSAASSSDCYSSFDLLSKPFGVKWMATLDCYEQYRRLDSDKLLQQLQRYAEMRQRLTSVHFQVLAESSRRFDFNASVGLVWPKLLDENVFFPTLQVEQEAVRLITINNPSDQILFVHLVLHDVAVHGRTPIVDSGGGGGGGGGAAASATAAGSAINLPPEVLTACDNCSLSEESVFSFFLFDSDDIYVNYVKPQSFLRIAVKFSARLPGTYSTVLYMRNNLTLIDAAWIQARAVVPQFKFGNRRPGSPTALQFEITDKHVQPCYKRDAQGMRQEAKYDDSSTSTTTTTTDTTDTGTDKGTDTSTAPEQPDDSFVVETKRTFTARNYGEVPILISGIRIEEMPCEGFGFKVLDCAPFELAPNASRKIEIAFAPDFTLSRVLRVLHFDTNINQFPVNFTLLGTVPMQHLDMCSRSLPRPWFEYWFRALLFIALPSALFGTLVAAVLESNRVLRIHFLSLVREKGPLQPPLDLRQIALQHSTGGGTVDAGGTGGTAGKERDMRANQNGGAVGVSSRNNRSKSDRKNGTHAKGGGGVQQQQQQHQHQQQNGTSSVSESASSRFNRSWTDFTAKLGVTVKPSAGSTIGGSSGSSPVDGSRTAQTAPQTSLTKSRRSITPPKQQQPSGSELTNGSSGPTKEKIKSSPSSGVPSPAAEAAAAKPTKAGSSTNGGGGTTTSDLTGVLESNSTASKKQHHHSTSSSSSSSSSSSAAEDTVPEGRRMSSTASSSLSSISSASSSSSSASSSTVSSSSSSPSPTSKQQSAKQQHPASSAAATTKTNVKKTKSLPVSYESVVVSLASVFAVASSSYTTSQKSVTEVSAATLVAPTSTVAASSPVSTARETASKQRSVAAEKGPASSTNGKQLVQDGSEASTTKAATTTTHASTNKPSPLESVAGGKSASSERVNTCVGGTGAGTLTDGKENSIISSGYEKPTAGNGNVQHETLLLQHQQQQQPPSASSSSSSSKKFSKTPGRERKPNQSKKGTNGKGQTAAGAGGAPQYKGTGLQFNTLAQQQHKSTVLGTILQNASIPVPSSTAWGENCARFSDVVAQTPSASKLSGGTSQLPSSTLLSMDLLVGLGGSNRAEQKSKDDSYLSGGRLEKEYSSAPFIATSASPDLGPIGTSKKSPSGGTNGGSEGDGEGETDGMMLGHRNATLAGRSAAASVTKCWEPFGGHVIHNPTQLAAGGGGEANATHKSLANGSGGPHQSSDSFFSQSFADFHHRSNDQYRGVASMAGGSNGTMDGMTTTSSMLLSHARSYNDHSAGHSNGGSNQHGTVGENDFIDTSRHQQQLHGQRDWGVGGGTSSGLMNGHLHWTISTHKPTLASIWAPVNNIDLWAAGNAGAAPGDES</sequence>
<feature type="compositionally biased region" description="Polar residues" evidence="7">
    <location>
        <begin position="1510"/>
        <end position="1528"/>
    </location>
</feature>
<proteinExistence type="inferred from homology"/>
<evidence type="ECO:0000256" key="7">
    <source>
        <dbReference type="SAM" id="MobiDB-lite"/>
    </source>
</evidence>
<feature type="compositionally biased region" description="Low complexity" evidence="7">
    <location>
        <begin position="1720"/>
        <end position="1731"/>
    </location>
</feature>
<accession>A0A182QVN2</accession>
<dbReference type="VEuPathDB" id="VectorBase:AFAF017796"/>
<feature type="domain" description="TMEM131L fifth Ig-like" evidence="10">
    <location>
        <begin position="1221"/>
        <end position="1285"/>
    </location>
</feature>
<feature type="region of interest" description="Disordered" evidence="7">
    <location>
        <begin position="540"/>
        <end position="564"/>
    </location>
</feature>
<evidence type="ECO:0000313" key="11">
    <source>
        <dbReference type="EnsemblMetazoa" id="AFAF017796-PA"/>
    </source>
</evidence>
<feature type="region of interest" description="Disordered" evidence="7">
    <location>
        <begin position="452"/>
        <end position="501"/>
    </location>
</feature>
<dbReference type="GO" id="GO:0016020">
    <property type="term" value="C:membrane"/>
    <property type="evidence" value="ECO:0007669"/>
    <property type="project" value="UniProtKB-SubCell"/>
</dbReference>
<feature type="region of interest" description="Disordered" evidence="7">
    <location>
        <begin position="1471"/>
        <end position="1678"/>
    </location>
</feature>
<feature type="domain" description="TMEM131 second Ig-like" evidence="9">
    <location>
        <begin position="213"/>
        <end position="302"/>
    </location>
</feature>
<feature type="region of interest" description="Disordered" evidence="7">
    <location>
        <begin position="64"/>
        <end position="84"/>
    </location>
</feature>
<dbReference type="Pfam" id="PF12371">
    <property type="entry name" value="TMEM131_like_N"/>
    <property type="match status" value="1"/>
</dbReference>
<evidence type="ECO:0000256" key="2">
    <source>
        <dbReference type="ARBA" id="ARBA00006682"/>
    </source>
</evidence>
<reference evidence="12" key="1">
    <citation type="submission" date="2014-01" db="EMBL/GenBank/DDBJ databases">
        <title>The Genome Sequence of Anopheles farauti FAR1 (V2).</title>
        <authorList>
            <consortium name="The Broad Institute Genomics Platform"/>
            <person name="Neafsey D.E."/>
            <person name="Besansky N."/>
            <person name="Howell P."/>
            <person name="Walton C."/>
            <person name="Young S.K."/>
            <person name="Zeng Q."/>
            <person name="Gargeya S."/>
            <person name="Fitzgerald M."/>
            <person name="Haas B."/>
            <person name="Abouelleil A."/>
            <person name="Allen A.W."/>
            <person name="Alvarado L."/>
            <person name="Arachchi H.M."/>
            <person name="Berlin A.M."/>
            <person name="Chapman S.B."/>
            <person name="Gainer-Dewar J."/>
            <person name="Goldberg J."/>
            <person name="Griggs A."/>
            <person name="Gujja S."/>
            <person name="Hansen M."/>
            <person name="Howarth C."/>
            <person name="Imamovic A."/>
            <person name="Ireland A."/>
            <person name="Larimer J."/>
            <person name="McCowan C."/>
            <person name="Murphy C."/>
            <person name="Pearson M."/>
            <person name="Poon T.W."/>
            <person name="Priest M."/>
            <person name="Roberts A."/>
            <person name="Saif S."/>
            <person name="Shea T."/>
            <person name="Sisk P."/>
            <person name="Sykes S."/>
            <person name="Wortman J."/>
            <person name="Nusbaum C."/>
            <person name="Birren B."/>
        </authorList>
    </citation>
    <scope>NUCLEOTIDE SEQUENCE [LARGE SCALE GENOMIC DNA]</scope>
    <source>
        <strain evidence="12">FAR1</strain>
    </source>
</reference>
<dbReference type="Pfam" id="PF24495">
    <property type="entry name" value="Ig_TMEM131_2"/>
    <property type="match status" value="1"/>
</dbReference>
<feature type="compositionally biased region" description="Polar residues" evidence="7">
    <location>
        <begin position="2157"/>
        <end position="2167"/>
    </location>
</feature>
<feature type="region of interest" description="Disordered" evidence="7">
    <location>
        <begin position="2075"/>
        <end position="2104"/>
    </location>
</feature>
<dbReference type="Proteomes" id="UP000075886">
    <property type="component" value="Unassembled WGS sequence"/>
</dbReference>
<dbReference type="PANTHER" id="PTHR22050">
    <property type="entry name" value="RW1 PROTEIN HOMOLOG"/>
    <property type="match status" value="1"/>
</dbReference>
<feature type="compositionally biased region" description="Low complexity" evidence="7">
    <location>
        <begin position="1614"/>
        <end position="1650"/>
    </location>
</feature>
<feature type="compositionally biased region" description="Basic and acidic residues" evidence="7">
    <location>
        <begin position="540"/>
        <end position="555"/>
    </location>
</feature>
<feature type="compositionally biased region" description="Low complexity" evidence="7">
    <location>
        <begin position="1763"/>
        <end position="1777"/>
    </location>
</feature>
<evidence type="ECO:0000259" key="10">
    <source>
        <dbReference type="Pfam" id="PF24501"/>
    </source>
</evidence>
<feature type="region of interest" description="Disordered" evidence="7">
    <location>
        <begin position="2003"/>
        <end position="2040"/>
    </location>
</feature>
<comment type="subcellular location">
    <subcellularLocation>
        <location evidence="1">Membrane</location>
        <topology evidence="1">Single-pass type I membrane protein</topology>
    </subcellularLocation>
</comment>
<feature type="compositionally biased region" description="Polar residues" evidence="7">
    <location>
        <begin position="1491"/>
        <end position="1502"/>
    </location>
</feature>
<evidence type="ECO:0000313" key="12">
    <source>
        <dbReference type="Proteomes" id="UP000075886"/>
    </source>
</evidence>
<keyword evidence="6" id="KW-0472">Membrane</keyword>
<dbReference type="InterPro" id="IPR055437">
    <property type="entry name" value="TMEM131L_Ig_5"/>
</dbReference>
<dbReference type="Pfam" id="PF24501">
    <property type="entry name" value="Ig_TMEM131L_5"/>
    <property type="match status" value="1"/>
</dbReference>
<feature type="compositionally biased region" description="Low complexity" evidence="7">
    <location>
        <begin position="1535"/>
        <end position="1559"/>
    </location>
</feature>
<feature type="compositionally biased region" description="Low complexity" evidence="7">
    <location>
        <begin position="1661"/>
        <end position="1670"/>
    </location>
</feature>
<evidence type="ECO:0000256" key="6">
    <source>
        <dbReference type="ARBA" id="ARBA00023136"/>
    </source>
</evidence>
<evidence type="ECO:0000259" key="9">
    <source>
        <dbReference type="Pfam" id="PF24495"/>
    </source>
</evidence>
<comment type="similarity">
    <text evidence="2">Belongs to the TMEM131 family.</text>
</comment>
<keyword evidence="5" id="KW-1133">Transmembrane helix</keyword>
<feature type="compositionally biased region" description="Acidic residues" evidence="7">
    <location>
        <begin position="456"/>
        <end position="467"/>
    </location>
</feature>
<feature type="compositionally biased region" description="Low complexity" evidence="7">
    <location>
        <begin position="64"/>
        <end position="83"/>
    </location>
</feature>
<keyword evidence="4" id="KW-0732">Signal</keyword>
<feature type="domain" description="Transmembrane protein 131-like N-terminal" evidence="8">
    <location>
        <begin position="115"/>
        <end position="196"/>
    </location>
</feature>
<evidence type="ECO:0000256" key="4">
    <source>
        <dbReference type="ARBA" id="ARBA00022729"/>
    </source>
</evidence>
<evidence type="ECO:0000256" key="1">
    <source>
        <dbReference type="ARBA" id="ARBA00004479"/>
    </source>
</evidence>
<feature type="compositionally biased region" description="Polar residues" evidence="7">
    <location>
        <begin position="1651"/>
        <end position="1660"/>
    </location>
</feature>
<feature type="compositionally biased region" description="Low complexity" evidence="7">
    <location>
        <begin position="1874"/>
        <end position="1885"/>
    </location>
</feature>
<keyword evidence="3" id="KW-0812">Transmembrane</keyword>
<feature type="compositionally biased region" description="Low complexity" evidence="7">
    <location>
        <begin position="1176"/>
        <end position="1190"/>
    </location>
</feature>
<feature type="compositionally biased region" description="Low complexity" evidence="7">
    <location>
        <begin position="1430"/>
        <end position="1441"/>
    </location>
</feature>
<protein>
    <submittedName>
        <fullName evidence="11">Uncharacterized protein</fullName>
    </submittedName>
</protein>
<evidence type="ECO:0000256" key="5">
    <source>
        <dbReference type="ARBA" id="ARBA00022989"/>
    </source>
</evidence>
<dbReference type="STRING" id="69004.A0A182QVN2"/>